<dbReference type="InterPro" id="IPR036046">
    <property type="entry name" value="Acylphosphatase-like_dom_sf"/>
</dbReference>
<dbReference type="PANTHER" id="PTHR47268:SF4">
    <property type="entry name" value="ACYLPHOSPHATASE"/>
    <property type="match status" value="1"/>
</dbReference>
<organism evidence="8 9">
    <name type="scientific">Paraoerskovia sediminicola</name>
    <dbReference type="NCBI Taxonomy" id="1138587"/>
    <lineage>
        <taxon>Bacteria</taxon>
        <taxon>Bacillati</taxon>
        <taxon>Actinomycetota</taxon>
        <taxon>Actinomycetes</taxon>
        <taxon>Micrococcales</taxon>
        <taxon>Cellulomonadaceae</taxon>
        <taxon>Paraoerskovia</taxon>
    </lineage>
</organism>
<keyword evidence="5" id="KW-0378">Hydrolase</keyword>
<dbReference type="Gene3D" id="3.30.70.100">
    <property type="match status" value="1"/>
</dbReference>
<feature type="active site" evidence="5">
    <location>
        <position position="43"/>
    </location>
</feature>
<evidence type="ECO:0000256" key="5">
    <source>
        <dbReference type="PROSITE-ProRule" id="PRU00520"/>
    </source>
</evidence>
<gene>
    <name evidence="8" type="primary">acyP</name>
    <name evidence="8" type="ORF">GCM10025865_08670</name>
</gene>
<evidence type="ECO:0000313" key="9">
    <source>
        <dbReference type="Proteomes" id="UP001321475"/>
    </source>
</evidence>
<comment type="similarity">
    <text evidence="1 6">Belongs to the acylphosphatase family.</text>
</comment>
<protein>
    <recommendedName>
        <fullName evidence="3 5">acylphosphatase</fullName>
        <ecNumber evidence="2 5">3.6.1.7</ecNumber>
    </recommendedName>
</protein>
<comment type="catalytic activity">
    <reaction evidence="4 5">
        <text>an acyl phosphate + H2O = a carboxylate + phosphate + H(+)</text>
        <dbReference type="Rhea" id="RHEA:14965"/>
        <dbReference type="ChEBI" id="CHEBI:15377"/>
        <dbReference type="ChEBI" id="CHEBI:15378"/>
        <dbReference type="ChEBI" id="CHEBI:29067"/>
        <dbReference type="ChEBI" id="CHEBI:43474"/>
        <dbReference type="ChEBI" id="CHEBI:59918"/>
        <dbReference type="EC" id="3.6.1.7"/>
    </reaction>
</comment>
<feature type="domain" description="Acylphosphatase-like" evidence="7">
    <location>
        <begin position="10"/>
        <end position="82"/>
    </location>
</feature>
<evidence type="ECO:0000313" key="8">
    <source>
        <dbReference type="EMBL" id="BDZ41568.1"/>
    </source>
</evidence>
<evidence type="ECO:0000256" key="3">
    <source>
        <dbReference type="ARBA" id="ARBA00015991"/>
    </source>
</evidence>
<dbReference type="SUPFAM" id="SSF54975">
    <property type="entry name" value="Acylphosphatase/BLUF domain-like"/>
    <property type="match status" value="1"/>
</dbReference>
<evidence type="ECO:0000256" key="6">
    <source>
        <dbReference type="RuleBase" id="RU004168"/>
    </source>
</evidence>
<dbReference type="InterPro" id="IPR017968">
    <property type="entry name" value="Acylphosphatase_CS"/>
</dbReference>
<evidence type="ECO:0000256" key="4">
    <source>
        <dbReference type="ARBA" id="ARBA00047645"/>
    </source>
</evidence>
<keyword evidence="9" id="KW-1185">Reference proteome</keyword>
<proteinExistence type="inferred from homology"/>
<accession>A0ABM8G0J5</accession>
<evidence type="ECO:0000259" key="7">
    <source>
        <dbReference type="PROSITE" id="PS51160"/>
    </source>
</evidence>
<dbReference type="EC" id="3.6.1.7" evidence="2 5"/>
<dbReference type="PANTHER" id="PTHR47268">
    <property type="entry name" value="ACYLPHOSPHATASE"/>
    <property type="match status" value="1"/>
</dbReference>
<dbReference type="RefSeq" id="WP_286218694.1">
    <property type="nucleotide sequence ID" value="NZ_AP027729.1"/>
</dbReference>
<sequence>MTDDDREHRHAAFRVHGDVQGVGFRWTTRQELDRLGLDGEATNLPDGTVRVTASGPAPALDRLRAWLEGGSTPGTVTGVDVE</sequence>
<evidence type="ECO:0000256" key="1">
    <source>
        <dbReference type="ARBA" id="ARBA00005614"/>
    </source>
</evidence>
<reference evidence="9" key="1">
    <citation type="journal article" date="2019" name="Int. J. Syst. Evol. Microbiol.">
        <title>The Global Catalogue of Microorganisms (GCM) 10K type strain sequencing project: providing services to taxonomists for standard genome sequencing and annotation.</title>
        <authorList>
            <consortium name="The Broad Institute Genomics Platform"/>
            <consortium name="The Broad Institute Genome Sequencing Center for Infectious Disease"/>
            <person name="Wu L."/>
            <person name="Ma J."/>
        </authorList>
    </citation>
    <scope>NUCLEOTIDE SEQUENCE [LARGE SCALE GENOMIC DNA]</scope>
    <source>
        <strain evidence="9">NBRC 108565</strain>
    </source>
</reference>
<dbReference type="InterPro" id="IPR001792">
    <property type="entry name" value="Acylphosphatase-like_dom"/>
</dbReference>
<dbReference type="PROSITE" id="PS51160">
    <property type="entry name" value="ACYLPHOSPHATASE_3"/>
    <property type="match status" value="1"/>
</dbReference>
<dbReference type="PROSITE" id="PS00150">
    <property type="entry name" value="ACYLPHOSPHATASE_1"/>
    <property type="match status" value="1"/>
</dbReference>
<dbReference type="InterPro" id="IPR020456">
    <property type="entry name" value="Acylphosphatase"/>
</dbReference>
<name>A0ABM8G0J5_9CELL</name>
<evidence type="ECO:0000256" key="2">
    <source>
        <dbReference type="ARBA" id="ARBA00012150"/>
    </source>
</evidence>
<dbReference type="EMBL" id="AP027729">
    <property type="protein sequence ID" value="BDZ41568.1"/>
    <property type="molecule type" value="Genomic_DNA"/>
</dbReference>
<dbReference type="Pfam" id="PF00708">
    <property type="entry name" value="Acylphosphatase"/>
    <property type="match status" value="1"/>
</dbReference>
<dbReference type="Proteomes" id="UP001321475">
    <property type="component" value="Chromosome"/>
</dbReference>
<feature type="active site" evidence="5">
    <location>
        <position position="25"/>
    </location>
</feature>